<protein>
    <submittedName>
        <fullName evidence="4">Helix-turn-helix domain-containing protein</fullName>
    </submittedName>
</protein>
<proteinExistence type="predicted"/>
<evidence type="ECO:0000313" key="5">
    <source>
        <dbReference type="Proteomes" id="UP000199695"/>
    </source>
</evidence>
<feature type="region of interest" description="Disordered" evidence="1">
    <location>
        <begin position="90"/>
        <end position="134"/>
    </location>
</feature>
<evidence type="ECO:0000313" key="4">
    <source>
        <dbReference type="EMBL" id="SEN43928.1"/>
    </source>
</evidence>
<feature type="region of interest" description="Disordered" evidence="1">
    <location>
        <begin position="332"/>
        <end position="364"/>
    </location>
</feature>
<dbReference type="SUPFAM" id="SSF47413">
    <property type="entry name" value="lambda repressor-like DNA-binding domains"/>
    <property type="match status" value="1"/>
</dbReference>
<reference evidence="4 5" key="1">
    <citation type="submission" date="2016-10" db="EMBL/GenBank/DDBJ databases">
        <authorList>
            <person name="de Groot N.N."/>
        </authorList>
    </citation>
    <scope>NUCLEOTIDE SEQUENCE [LARGE SCALE GENOMIC DNA]</scope>
    <source>
        <strain evidence="4 5">DSM 46701</strain>
    </source>
</reference>
<dbReference type="InterPro" id="IPR050400">
    <property type="entry name" value="Bact_Cytoskel_RodZ"/>
</dbReference>
<evidence type="ECO:0000256" key="2">
    <source>
        <dbReference type="SAM" id="Phobius"/>
    </source>
</evidence>
<gene>
    <name evidence="4" type="ORF">SAMN05444955_11186</name>
</gene>
<keyword evidence="5" id="KW-1185">Reference proteome</keyword>
<dbReference type="CDD" id="cd00093">
    <property type="entry name" value="HTH_XRE"/>
    <property type="match status" value="1"/>
</dbReference>
<feature type="compositionally biased region" description="Basic and acidic residues" evidence="1">
    <location>
        <begin position="90"/>
        <end position="99"/>
    </location>
</feature>
<dbReference type="AlphaFoldDB" id="A0A1H8GKT8"/>
<sequence length="469" mass="51901">MFVEIGSYLRQARESIGLSLDQLQEKTKIQKSFLVAIENGEFHKLPSPFYVRTYLRSYANCVKVEPHHILRQYRKAEQAERGLTGVHKAIDEKDLEQTKRLPLQKTGRNPVVTGPQKTVSQTQTFPNAPRNRTSLNTALTIAKSSNEPADDLSRKDKELARRNLGYQRAGNLMRTNPPRPSLAEDAPPSGPVRPHPEPTVHPQHETVREPGTGGLSRRSRESQKVSPPIPSVNQDSLSRMSRVRKDLSGSIPPVVPSRASFESADEDKGFVPEGVSRVQTLSRKAVKGRKAANKSGKTKSAKLRYVWMTVAGVAVLVPLVWGAMNFLGDDEKNAGNPPKASTPADESPKTSQGQPEQPAGGQPTGTLKLVEQAQKINHYHLSGADQIKIAIKGTGGGSWVQIRDNMNLQDQKDYIEDRTVTKGYTWTYTYQFDNSPEVYILLGKPQNVIVSVNGQAVNTANWIHIKKTD</sequence>
<dbReference type="PROSITE" id="PS50943">
    <property type="entry name" value="HTH_CROC1"/>
    <property type="match status" value="1"/>
</dbReference>
<dbReference type="Pfam" id="PF13464">
    <property type="entry name" value="RodZ_C"/>
    <property type="match status" value="1"/>
</dbReference>
<dbReference type="STRING" id="1173111.SAMN05444955_11186"/>
<feature type="transmembrane region" description="Helical" evidence="2">
    <location>
        <begin position="305"/>
        <end position="324"/>
    </location>
</feature>
<dbReference type="Pfam" id="PF13413">
    <property type="entry name" value="HTH_25"/>
    <property type="match status" value="1"/>
</dbReference>
<dbReference type="RefSeq" id="WP_170839923.1">
    <property type="nucleotide sequence ID" value="NZ_FOCQ01000011.1"/>
</dbReference>
<accession>A0A1H8GKT8</accession>
<keyword evidence="2" id="KW-0472">Membrane</keyword>
<feature type="compositionally biased region" description="Basic and acidic residues" evidence="1">
    <location>
        <begin position="194"/>
        <end position="208"/>
    </location>
</feature>
<dbReference type="InterPro" id="IPR025194">
    <property type="entry name" value="RodZ-like_C"/>
</dbReference>
<keyword evidence="2" id="KW-1133">Transmembrane helix</keyword>
<dbReference type="EMBL" id="FOCQ01000011">
    <property type="protein sequence ID" value="SEN43928.1"/>
    <property type="molecule type" value="Genomic_DNA"/>
</dbReference>
<feature type="compositionally biased region" description="Polar residues" evidence="1">
    <location>
        <begin position="115"/>
        <end position="134"/>
    </location>
</feature>
<dbReference type="PANTHER" id="PTHR34475:SF1">
    <property type="entry name" value="CYTOSKELETON PROTEIN RODZ"/>
    <property type="match status" value="1"/>
</dbReference>
<dbReference type="Proteomes" id="UP000199695">
    <property type="component" value="Unassembled WGS sequence"/>
</dbReference>
<feature type="compositionally biased region" description="Low complexity" evidence="1">
    <location>
        <begin position="352"/>
        <end position="364"/>
    </location>
</feature>
<dbReference type="GO" id="GO:0003677">
    <property type="term" value="F:DNA binding"/>
    <property type="evidence" value="ECO:0007669"/>
    <property type="project" value="InterPro"/>
</dbReference>
<feature type="region of interest" description="Disordered" evidence="1">
    <location>
        <begin position="162"/>
        <end position="268"/>
    </location>
</feature>
<evidence type="ECO:0000256" key="1">
    <source>
        <dbReference type="SAM" id="MobiDB-lite"/>
    </source>
</evidence>
<feature type="domain" description="HTH cro/C1-type" evidence="3">
    <location>
        <begin position="9"/>
        <end position="41"/>
    </location>
</feature>
<organism evidence="4 5">
    <name type="scientific">Lihuaxuella thermophila</name>
    <dbReference type="NCBI Taxonomy" id="1173111"/>
    <lineage>
        <taxon>Bacteria</taxon>
        <taxon>Bacillati</taxon>
        <taxon>Bacillota</taxon>
        <taxon>Bacilli</taxon>
        <taxon>Bacillales</taxon>
        <taxon>Thermoactinomycetaceae</taxon>
        <taxon>Lihuaxuella</taxon>
    </lineage>
</organism>
<dbReference type="PANTHER" id="PTHR34475">
    <property type="match status" value="1"/>
</dbReference>
<evidence type="ECO:0000259" key="3">
    <source>
        <dbReference type="PROSITE" id="PS50943"/>
    </source>
</evidence>
<keyword evidence="2" id="KW-0812">Transmembrane</keyword>
<dbReference type="InterPro" id="IPR010982">
    <property type="entry name" value="Lambda_DNA-bd_dom_sf"/>
</dbReference>
<dbReference type="InterPro" id="IPR001387">
    <property type="entry name" value="Cro/C1-type_HTH"/>
</dbReference>
<name>A0A1H8GKT8_9BACL</name>
<dbReference type="Gene3D" id="1.10.260.40">
    <property type="entry name" value="lambda repressor-like DNA-binding domains"/>
    <property type="match status" value="1"/>
</dbReference>